<feature type="domain" description="Metallo-beta-lactamase" evidence="1">
    <location>
        <begin position="13"/>
        <end position="210"/>
    </location>
</feature>
<evidence type="ECO:0000313" key="3">
    <source>
        <dbReference type="Proteomes" id="UP000045545"/>
    </source>
</evidence>
<gene>
    <name evidence="2" type="ORF">2564</name>
</gene>
<dbReference type="AlphaFoldDB" id="A0A0E4C9K3"/>
<dbReference type="STRING" id="690567.2564"/>
<sequence>MAKNRIVRVPLRFANSYLLIGEKTIIIDTGDPGFDRHILNALQSQGLKQSDVSLIFLTHGHIDHFGSVYELKKHLDVPVAIQTIDEPYLTNGTQAPLYPQNALAGFIKAVGQDMQVKKRYGLKADVVFDDELDLNDYGVDAKALATPGHTLGSSSVVLNTGEALVGDLLVHRYFFFGQPVKPPFMHDARKYSASMRRLLNMGVTEFYPGHGKPIHKQELNAQYRSIEPV</sequence>
<evidence type="ECO:0000313" key="2">
    <source>
        <dbReference type="EMBL" id="CFY01562.1"/>
    </source>
</evidence>
<dbReference type="PANTHER" id="PTHR42951">
    <property type="entry name" value="METALLO-BETA-LACTAMASE DOMAIN-CONTAINING"/>
    <property type="match status" value="1"/>
</dbReference>
<dbReference type="Proteomes" id="UP000045545">
    <property type="component" value="Unassembled WGS sequence"/>
</dbReference>
<accession>A0A0E4C9K3</accession>
<dbReference type="RefSeq" id="WP_046499627.1">
    <property type="nucleotide sequence ID" value="NZ_CGIH01000046.1"/>
</dbReference>
<organism evidence="2 3">
    <name type="scientific">Syntrophomonas zehnderi OL-4</name>
    <dbReference type="NCBI Taxonomy" id="690567"/>
    <lineage>
        <taxon>Bacteria</taxon>
        <taxon>Bacillati</taxon>
        <taxon>Bacillota</taxon>
        <taxon>Clostridia</taxon>
        <taxon>Eubacteriales</taxon>
        <taxon>Syntrophomonadaceae</taxon>
        <taxon>Syntrophomonas</taxon>
    </lineage>
</organism>
<keyword evidence="3" id="KW-1185">Reference proteome</keyword>
<dbReference type="InterPro" id="IPR050855">
    <property type="entry name" value="NDM-1-like"/>
</dbReference>
<dbReference type="EMBL" id="CGIH01000046">
    <property type="protein sequence ID" value="CFY01562.1"/>
    <property type="molecule type" value="Genomic_DNA"/>
</dbReference>
<dbReference type="PANTHER" id="PTHR42951:SF17">
    <property type="entry name" value="METALLO-BETA-LACTAMASE DOMAIN-CONTAINING PROTEIN"/>
    <property type="match status" value="1"/>
</dbReference>
<evidence type="ECO:0000259" key="1">
    <source>
        <dbReference type="SMART" id="SM00849"/>
    </source>
</evidence>
<dbReference type="SMART" id="SM00849">
    <property type="entry name" value="Lactamase_B"/>
    <property type="match status" value="1"/>
</dbReference>
<reference evidence="2 3" key="1">
    <citation type="submission" date="2015-03" db="EMBL/GenBank/DDBJ databases">
        <authorList>
            <person name="Murphy D."/>
        </authorList>
    </citation>
    <scope>NUCLEOTIDE SEQUENCE [LARGE SCALE GENOMIC DNA]</scope>
    <source>
        <strain evidence="2 3">OL-4</strain>
    </source>
</reference>
<dbReference type="SUPFAM" id="SSF56281">
    <property type="entry name" value="Metallo-hydrolase/oxidoreductase"/>
    <property type="match status" value="1"/>
</dbReference>
<dbReference type="Gene3D" id="3.60.15.10">
    <property type="entry name" value="Ribonuclease Z/Hydroxyacylglutathione hydrolase-like"/>
    <property type="match status" value="1"/>
</dbReference>
<proteinExistence type="predicted"/>
<name>A0A0E4C9K3_9FIRM</name>
<dbReference type="Pfam" id="PF00753">
    <property type="entry name" value="Lactamase_B"/>
    <property type="match status" value="1"/>
</dbReference>
<dbReference type="InterPro" id="IPR036866">
    <property type="entry name" value="RibonucZ/Hydroxyglut_hydro"/>
</dbReference>
<protein>
    <submittedName>
        <fullName evidence="2">Beta-lactamase-like</fullName>
    </submittedName>
</protein>
<dbReference type="OrthoDB" id="367237at2"/>
<dbReference type="InterPro" id="IPR001279">
    <property type="entry name" value="Metallo-B-lactamas"/>
</dbReference>